<gene>
    <name evidence="1" type="ORF">BDA99DRAFT_592252</name>
</gene>
<name>A0AAD5P8D9_9FUNG</name>
<protein>
    <recommendedName>
        <fullName evidence="3">MULE transposase domain-containing protein</fullName>
    </recommendedName>
</protein>
<comment type="caution">
    <text evidence="1">The sequence shown here is derived from an EMBL/GenBank/DDBJ whole genome shotgun (WGS) entry which is preliminary data.</text>
</comment>
<proteinExistence type="predicted"/>
<dbReference type="AlphaFoldDB" id="A0AAD5P8D9"/>
<evidence type="ECO:0000313" key="2">
    <source>
        <dbReference type="Proteomes" id="UP001209540"/>
    </source>
</evidence>
<dbReference type="Proteomes" id="UP001209540">
    <property type="component" value="Unassembled WGS sequence"/>
</dbReference>
<keyword evidence="2" id="KW-1185">Reference proteome</keyword>
<evidence type="ECO:0000313" key="1">
    <source>
        <dbReference type="EMBL" id="KAI9246962.1"/>
    </source>
</evidence>
<accession>A0AAD5P8D9</accession>
<sequence length="125" mass="14754">MDTMLRLCLWHIQRSVSLKLKQTRSRNIPSYNVVEAQREFTFIVDDFTPSTGGCGDARLICSKPQRKQIATLIRKHYSMHPLIPYGNRTRNAFEIHQESTQEIYEYCRANQLVDAWVYLYTNCYT</sequence>
<reference evidence="1" key="2">
    <citation type="submission" date="2023-02" db="EMBL/GenBank/DDBJ databases">
        <authorList>
            <consortium name="DOE Joint Genome Institute"/>
            <person name="Mondo S.J."/>
            <person name="Chang Y."/>
            <person name="Wang Y."/>
            <person name="Ahrendt S."/>
            <person name="Andreopoulos W."/>
            <person name="Barry K."/>
            <person name="Beard J."/>
            <person name="Benny G.L."/>
            <person name="Blankenship S."/>
            <person name="Bonito G."/>
            <person name="Cuomo C."/>
            <person name="Desiro A."/>
            <person name="Gervers K.A."/>
            <person name="Hundley H."/>
            <person name="Kuo A."/>
            <person name="LaButti K."/>
            <person name="Lang B.F."/>
            <person name="Lipzen A."/>
            <person name="O'Donnell K."/>
            <person name="Pangilinan J."/>
            <person name="Reynolds N."/>
            <person name="Sandor L."/>
            <person name="Smith M.W."/>
            <person name="Tsang A."/>
            <person name="Grigoriev I.V."/>
            <person name="Stajich J.E."/>
            <person name="Spatafora J.W."/>
        </authorList>
    </citation>
    <scope>NUCLEOTIDE SEQUENCE</scope>
    <source>
        <strain evidence="1">RSA 2281</strain>
    </source>
</reference>
<reference evidence="1" key="1">
    <citation type="journal article" date="2022" name="IScience">
        <title>Evolution of zygomycete secretomes and the origins of terrestrial fungal ecologies.</title>
        <authorList>
            <person name="Chang Y."/>
            <person name="Wang Y."/>
            <person name="Mondo S."/>
            <person name="Ahrendt S."/>
            <person name="Andreopoulos W."/>
            <person name="Barry K."/>
            <person name="Beard J."/>
            <person name="Benny G.L."/>
            <person name="Blankenship S."/>
            <person name="Bonito G."/>
            <person name="Cuomo C."/>
            <person name="Desiro A."/>
            <person name="Gervers K.A."/>
            <person name="Hundley H."/>
            <person name="Kuo A."/>
            <person name="LaButti K."/>
            <person name="Lang B.F."/>
            <person name="Lipzen A."/>
            <person name="O'Donnell K."/>
            <person name="Pangilinan J."/>
            <person name="Reynolds N."/>
            <person name="Sandor L."/>
            <person name="Smith M.E."/>
            <person name="Tsang A."/>
            <person name="Grigoriev I.V."/>
            <person name="Stajich J.E."/>
            <person name="Spatafora J.W."/>
        </authorList>
    </citation>
    <scope>NUCLEOTIDE SEQUENCE</scope>
    <source>
        <strain evidence="1">RSA 2281</strain>
    </source>
</reference>
<evidence type="ECO:0008006" key="3">
    <source>
        <dbReference type="Google" id="ProtNLM"/>
    </source>
</evidence>
<dbReference type="EMBL" id="JAIXMP010000044">
    <property type="protein sequence ID" value="KAI9246962.1"/>
    <property type="molecule type" value="Genomic_DNA"/>
</dbReference>
<organism evidence="1 2">
    <name type="scientific">Phascolomyces articulosus</name>
    <dbReference type="NCBI Taxonomy" id="60185"/>
    <lineage>
        <taxon>Eukaryota</taxon>
        <taxon>Fungi</taxon>
        <taxon>Fungi incertae sedis</taxon>
        <taxon>Mucoromycota</taxon>
        <taxon>Mucoromycotina</taxon>
        <taxon>Mucoromycetes</taxon>
        <taxon>Mucorales</taxon>
        <taxon>Lichtheimiaceae</taxon>
        <taxon>Phascolomyces</taxon>
    </lineage>
</organism>